<proteinExistence type="predicted"/>
<dbReference type="AlphaFoldDB" id="A0A3N6QTV9"/>
<accession>A0A3N6QTV9</accession>
<dbReference type="EMBL" id="QGKV02000299">
    <property type="protein sequence ID" value="KAF3590660.1"/>
    <property type="molecule type" value="Genomic_DNA"/>
</dbReference>
<feature type="region of interest" description="Disordered" evidence="1">
    <location>
        <begin position="34"/>
        <end position="60"/>
    </location>
</feature>
<name>A0A3N6QTV9_BRACR</name>
<feature type="compositionally biased region" description="Polar residues" evidence="1">
    <location>
        <begin position="41"/>
        <end position="57"/>
    </location>
</feature>
<reference evidence="3" key="2">
    <citation type="submission" date="2019-12" db="EMBL/GenBank/DDBJ databases">
        <authorList>
            <person name="Studholme D.J."/>
            <person name="Sarris P."/>
        </authorList>
    </citation>
    <scope>NUCLEOTIDE SEQUENCE</scope>
    <source>
        <strain evidence="3">PFS-1207/04</strain>
        <tissue evidence="3">Leaf</tissue>
    </source>
</reference>
<organism evidence="2">
    <name type="scientific">Brassica cretica</name>
    <name type="common">Mustard</name>
    <dbReference type="NCBI Taxonomy" id="69181"/>
    <lineage>
        <taxon>Eukaryota</taxon>
        <taxon>Viridiplantae</taxon>
        <taxon>Streptophyta</taxon>
        <taxon>Embryophyta</taxon>
        <taxon>Tracheophyta</taxon>
        <taxon>Spermatophyta</taxon>
        <taxon>Magnoliopsida</taxon>
        <taxon>eudicotyledons</taxon>
        <taxon>Gunneridae</taxon>
        <taxon>Pentapetalae</taxon>
        <taxon>rosids</taxon>
        <taxon>malvids</taxon>
        <taxon>Brassicales</taxon>
        <taxon>Brassicaceae</taxon>
        <taxon>Brassiceae</taxon>
        <taxon>Brassica</taxon>
    </lineage>
</organism>
<reference evidence="3 4" key="3">
    <citation type="journal article" date="2020" name="BMC Genomics">
        <title>Intraspecific diversification of the crop wild relative Brassica cretica Lam. using demographic model selection.</title>
        <authorList>
            <person name="Kioukis A."/>
            <person name="Michalopoulou V.A."/>
            <person name="Briers L."/>
            <person name="Pirintsos S."/>
            <person name="Studholme D.J."/>
            <person name="Pavlidis P."/>
            <person name="Sarris P.F."/>
        </authorList>
    </citation>
    <scope>NUCLEOTIDE SEQUENCE [LARGE SCALE GENOMIC DNA]</scope>
    <source>
        <strain evidence="4">cv. PFS-1207/04</strain>
        <strain evidence="3">PFS-1207/04</strain>
    </source>
</reference>
<reference evidence="2" key="1">
    <citation type="submission" date="2019-12" db="EMBL/GenBank/DDBJ databases">
        <title>Genome sequencing and annotation of Brassica cretica.</title>
        <authorList>
            <person name="Studholme D.J."/>
            <person name="Sarris P.F."/>
        </authorList>
    </citation>
    <scope>NUCLEOTIDE SEQUENCE</scope>
    <source>
        <strain evidence="2">PFS-102/07</strain>
        <tissue evidence="2">Leaf</tissue>
    </source>
</reference>
<dbReference type="EMBL" id="QGKY02002305">
    <property type="protein sequence ID" value="KAF2531223.1"/>
    <property type="molecule type" value="Genomic_DNA"/>
</dbReference>
<evidence type="ECO:0000313" key="3">
    <source>
        <dbReference type="EMBL" id="KAF3590660.1"/>
    </source>
</evidence>
<comment type="caution">
    <text evidence="2">The sequence shown here is derived from an EMBL/GenBank/DDBJ whole genome shotgun (WGS) entry which is preliminary data.</text>
</comment>
<protein>
    <submittedName>
        <fullName evidence="2">Uncharacterized protein</fullName>
    </submittedName>
</protein>
<evidence type="ECO:0000256" key="1">
    <source>
        <dbReference type="SAM" id="MobiDB-lite"/>
    </source>
</evidence>
<evidence type="ECO:0000313" key="2">
    <source>
        <dbReference type="EMBL" id="KAF2531223.1"/>
    </source>
</evidence>
<gene>
    <name evidence="3" type="ORF">DY000_02022304</name>
    <name evidence="2" type="ORF">F2Q70_00030005</name>
</gene>
<dbReference type="Proteomes" id="UP000266723">
    <property type="component" value="Unassembled WGS sequence"/>
</dbReference>
<sequence length="186" mass="20790">MLRDDGDRRKRHYIHTFRIFQPQPSRGKKRCILTRSKPHTAGNTSSREDNTTLNRSNKIQHRNYQLVPTGFGSYPHIRLPAVPRSCWFRVPTQSRCLQLLTPAGSESSLDNKSQQPSDPMGAAITKQALDDIHTSRITTPPHMGKMQGSQAGHNIFRPGLQLGRILKTGGVRRRAPGNTTGVPGNH</sequence>
<keyword evidence="4" id="KW-1185">Reference proteome</keyword>
<evidence type="ECO:0000313" key="4">
    <source>
        <dbReference type="Proteomes" id="UP000266723"/>
    </source>
</evidence>